<organism evidence="11 12">
    <name type="scientific">Leptobrachium leishanense</name>
    <name type="common">Leishan spiny toad</name>
    <dbReference type="NCBI Taxonomy" id="445787"/>
    <lineage>
        <taxon>Eukaryota</taxon>
        <taxon>Metazoa</taxon>
        <taxon>Chordata</taxon>
        <taxon>Craniata</taxon>
        <taxon>Vertebrata</taxon>
        <taxon>Euteleostomi</taxon>
        <taxon>Amphibia</taxon>
        <taxon>Batrachia</taxon>
        <taxon>Anura</taxon>
        <taxon>Pelobatoidea</taxon>
        <taxon>Megophryidae</taxon>
        <taxon>Leptobrachium</taxon>
    </lineage>
</organism>
<protein>
    <recommendedName>
        <fullName evidence="8">Leukocyte elastase inhibitor</fullName>
    </recommendedName>
    <alternativeName>
        <fullName evidence="9">Serpin B1</fullName>
    </alternativeName>
</protein>
<dbReference type="InterPro" id="IPR000215">
    <property type="entry name" value="Serpin_fam"/>
</dbReference>
<dbReference type="InterPro" id="IPR036186">
    <property type="entry name" value="Serpin_sf"/>
</dbReference>
<evidence type="ECO:0000256" key="4">
    <source>
        <dbReference type="ARBA" id="ARBA00022690"/>
    </source>
</evidence>
<evidence type="ECO:0000256" key="1">
    <source>
        <dbReference type="ARBA" id="ARBA00004496"/>
    </source>
</evidence>
<dbReference type="GO" id="GO:0005737">
    <property type="term" value="C:cytoplasm"/>
    <property type="evidence" value="ECO:0007669"/>
    <property type="project" value="UniProtKB-SubCell"/>
</dbReference>
<dbReference type="PROSITE" id="PS00284">
    <property type="entry name" value="SERPIN"/>
    <property type="match status" value="1"/>
</dbReference>
<dbReference type="InterPro" id="IPR042185">
    <property type="entry name" value="Serpin_sf_2"/>
</dbReference>
<evidence type="ECO:0000256" key="6">
    <source>
        <dbReference type="ARBA" id="ARBA00022990"/>
    </source>
</evidence>
<comment type="similarity">
    <text evidence="2">Belongs to the serpin family. Ov-serpin subfamily.</text>
</comment>
<dbReference type="PANTHER" id="PTHR11461:SF180">
    <property type="entry name" value="LEUKOCYTE ELASTASE INHIBITOR"/>
    <property type="match status" value="1"/>
</dbReference>
<evidence type="ECO:0000256" key="7">
    <source>
        <dbReference type="ARBA" id="ARBA00059846"/>
    </source>
</evidence>
<dbReference type="SUPFAM" id="SSF56574">
    <property type="entry name" value="Serpins"/>
    <property type="match status" value="1"/>
</dbReference>
<keyword evidence="12" id="KW-1185">Reference proteome</keyword>
<dbReference type="Pfam" id="PF00079">
    <property type="entry name" value="Serpin"/>
    <property type="match status" value="1"/>
</dbReference>
<dbReference type="FunFam" id="2.10.310.10:FF:000001">
    <property type="entry name" value="Serpin family A member 1"/>
    <property type="match status" value="1"/>
</dbReference>
<dbReference type="SMART" id="SM00093">
    <property type="entry name" value="SERPIN"/>
    <property type="match status" value="1"/>
</dbReference>
<gene>
    <name evidence="11" type="primary">SERPINB1</name>
</gene>
<dbReference type="GO" id="GO:0005615">
    <property type="term" value="C:extracellular space"/>
    <property type="evidence" value="ECO:0007669"/>
    <property type="project" value="InterPro"/>
</dbReference>
<comment type="function">
    <text evidence="7">Regulates the activity of the neutrophil proteases.</text>
</comment>
<evidence type="ECO:0000256" key="2">
    <source>
        <dbReference type="ARBA" id="ARBA00006426"/>
    </source>
</evidence>
<evidence type="ECO:0000313" key="11">
    <source>
        <dbReference type="Ensembl" id="ENSLLEP00000014782.1"/>
    </source>
</evidence>
<dbReference type="InterPro" id="IPR023796">
    <property type="entry name" value="Serpin_dom"/>
</dbReference>
<dbReference type="AlphaFoldDB" id="A0A8C5MNN0"/>
<dbReference type="CDD" id="cd19560">
    <property type="entry name" value="serpinB1_LEI"/>
    <property type="match status" value="1"/>
</dbReference>
<evidence type="ECO:0000256" key="8">
    <source>
        <dbReference type="ARBA" id="ARBA00073281"/>
    </source>
</evidence>
<dbReference type="InterPro" id="IPR042178">
    <property type="entry name" value="Serpin_sf_1"/>
</dbReference>
<proteinExistence type="inferred from homology"/>
<name>A0A8C5MNN0_9ANUR</name>
<dbReference type="Gene3D" id="3.30.497.10">
    <property type="entry name" value="Antithrombin, subunit I, domain 2"/>
    <property type="match status" value="1"/>
</dbReference>
<evidence type="ECO:0000259" key="10">
    <source>
        <dbReference type="SMART" id="SM00093"/>
    </source>
</evidence>
<evidence type="ECO:0000256" key="9">
    <source>
        <dbReference type="ARBA" id="ARBA00079383"/>
    </source>
</evidence>
<reference evidence="11" key="2">
    <citation type="submission" date="2025-09" db="UniProtKB">
        <authorList>
            <consortium name="Ensembl"/>
        </authorList>
    </citation>
    <scope>IDENTIFICATION</scope>
</reference>
<dbReference type="Proteomes" id="UP000694569">
    <property type="component" value="Unplaced"/>
</dbReference>
<dbReference type="OrthoDB" id="671595at2759"/>
<keyword evidence="3" id="KW-0963">Cytoplasm</keyword>
<evidence type="ECO:0000256" key="5">
    <source>
        <dbReference type="ARBA" id="ARBA00022900"/>
    </source>
</evidence>
<dbReference type="Ensembl" id="ENSLLET00000015355.1">
    <property type="protein sequence ID" value="ENSLLEP00000014782.1"/>
    <property type="gene ID" value="ENSLLEG00000009408.1"/>
</dbReference>
<dbReference type="PANTHER" id="PTHR11461">
    <property type="entry name" value="SERINE PROTEASE INHIBITOR, SERPIN"/>
    <property type="match status" value="1"/>
</dbReference>
<dbReference type="FunFam" id="2.30.39.10:FF:000014">
    <property type="entry name" value="Serpin family B member 9"/>
    <property type="match status" value="1"/>
</dbReference>
<accession>A0A8C5MNN0</accession>
<reference evidence="11" key="1">
    <citation type="submission" date="2025-08" db="UniProtKB">
        <authorList>
            <consortium name="Ensembl"/>
        </authorList>
    </citation>
    <scope>IDENTIFICATION</scope>
</reference>
<comment type="subcellular location">
    <subcellularLocation>
        <location evidence="1">Cytoplasm</location>
    </subcellularLocation>
</comment>
<dbReference type="GO" id="GO:0004867">
    <property type="term" value="F:serine-type endopeptidase inhibitor activity"/>
    <property type="evidence" value="ECO:0007669"/>
    <property type="project" value="UniProtKB-KW"/>
</dbReference>
<dbReference type="Gene3D" id="2.30.39.10">
    <property type="entry name" value="Alpha-1-antitrypsin, domain 1"/>
    <property type="match status" value="1"/>
</dbReference>
<dbReference type="FunFam" id="3.30.497.10:FF:000001">
    <property type="entry name" value="Serine protease inhibitor"/>
    <property type="match status" value="1"/>
</dbReference>
<keyword evidence="6" id="KW-0007">Acetylation</keyword>
<keyword evidence="4" id="KW-0646">Protease inhibitor</keyword>
<dbReference type="InterPro" id="IPR023795">
    <property type="entry name" value="Serpin_CS"/>
</dbReference>
<keyword evidence="5" id="KW-0722">Serine protease inhibitor</keyword>
<dbReference type="GeneTree" id="ENSGT00940000154573"/>
<evidence type="ECO:0000313" key="12">
    <source>
        <dbReference type="Proteomes" id="UP000694569"/>
    </source>
</evidence>
<sequence>MRSNMEKLVSNGTQFSFDLYAKLNENNPQGNIFFSPVSISVALAMVSLGARGKTATQLSRALHFDGVEDLHPNFRKLIAEINKKGELSYVLNTANRLFGEKTFNFLPDFISSVQKLYSADLGTVDFLADSENARQNINNWVSKQTKEKIPELLAKGSVNGNTKLVLVNAIYFKGDWAEKFNAQETTEKPFRLNKNNQTLVKMMYQKKKFPFTYIPEINCRILELPYAGHELSMVIILPENIEDDTTGLQKLEKELTLEKFQEWTRSENMGPIDVHVHLPRFKLEDSYELKPVLSSLGIEDLFSAGVADLSGMSGSKDLFLSEVVHKSFVEVNEEGTEAAAASAGIAALCMLMEEDFNADHPFVFFIRHNPTSSILFFGRYVSP</sequence>
<feature type="domain" description="Serpin" evidence="10">
    <location>
        <begin position="17"/>
        <end position="383"/>
    </location>
</feature>
<evidence type="ECO:0000256" key="3">
    <source>
        <dbReference type="ARBA" id="ARBA00022490"/>
    </source>
</evidence>